<sequence>MNRRRSGSYGNPPGGSGNSLKQLDLIISTKSVETSSGDDDRRDREPTALSTAVQTVRFDRLDRLDRNLSTTNLIKRKKPLKKQKRLLEEPDVPKTTVSVSPIKLKRQKEVRILGFRKK</sequence>
<gene>
    <name evidence="2" type="ORF">KIN20_016112</name>
</gene>
<accession>A0AAD5MFY8</accession>
<evidence type="ECO:0000313" key="2">
    <source>
        <dbReference type="EMBL" id="KAJ1357855.1"/>
    </source>
</evidence>
<reference evidence="2" key="1">
    <citation type="submission" date="2021-06" db="EMBL/GenBank/DDBJ databases">
        <title>Parelaphostrongylus tenuis whole genome reference sequence.</title>
        <authorList>
            <person name="Garwood T.J."/>
            <person name="Larsen P.A."/>
            <person name="Fountain-Jones N.M."/>
            <person name="Garbe J.R."/>
            <person name="Macchietto M.G."/>
            <person name="Kania S.A."/>
            <person name="Gerhold R.W."/>
            <person name="Richards J.E."/>
            <person name="Wolf T.M."/>
        </authorList>
    </citation>
    <scope>NUCLEOTIDE SEQUENCE</scope>
    <source>
        <strain evidence="2">MNPRO001-30</strain>
        <tissue evidence="2">Meninges</tissue>
    </source>
</reference>
<dbReference type="AlphaFoldDB" id="A0AAD5MFY8"/>
<dbReference type="EMBL" id="JAHQIW010003251">
    <property type="protein sequence ID" value="KAJ1357855.1"/>
    <property type="molecule type" value="Genomic_DNA"/>
</dbReference>
<keyword evidence="3" id="KW-1185">Reference proteome</keyword>
<protein>
    <submittedName>
        <fullName evidence="2">Uncharacterized protein</fullName>
    </submittedName>
</protein>
<feature type="region of interest" description="Disordered" evidence="1">
    <location>
        <begin position="1"/>
        <end position="51"/>
    </location>
</feature>
<evidence type="ECO:0000256" key="1">
    <source>
        <dbReference type="SAM" id="MobiDB-lite"/>
    </source>
</evidence>
<dbReference type="Proteomes" id="UP001196413">
    <property type="component" value="Unassembled WGS sequence"/>
</dbReference>
<name>A0AAD5MFY8_PARTN</name>
<comment type="caution">
    <text evidence="2">The sequence shown here is derived from an EMBL/GenBank/DDBJ whole genome shotgun (WGS) entry which is preliminary data.</text>
</comment>
<evidence type="ECO:0000313" key="3">
    <source>
        <dbReference type="Proteomes" id="UP001196413"/>
    </source>
</evidence>
<proteinExistence type="predicted"/>
<organism evidence="2 3">
    <name type="scientific">Parelaphostrongylus tenuis</name>
    <name type="common">Meningeal worm</name>
    <dbReference type="NCBI Taxonomy" id="148309"/>
    <lineage>
        <taxon>Eukaryota</taxon>
        <taxon>Metazoa</taxon>
        <taxon>Ecdysozoa</taxon>
        <taxon>Nematoda</taxon>
        <taxon>Chromadorea</taxon>
        <taxon>Rhabditida</taxon>
        <taxon>Rhabditina</taxon>
        <taxon>Rhabditomorpha</taxon>
        <taxon>Strongyloidea</taxon>
        <taxon>Metastrongylidae</taxon>
        <taxon>Parelaphostrongylus</taxon>
    </lineage>
</organism>